<feature type="region of interest" description="Disordered" evidence="12">
    <location>
        <begin position="407"/>
        <end position="433"/>
    </location>
</feature>
<dbReference type="Pfam" id="PF00520">
    <property type="entry name" value="Ion_trans"/>
    <property type="match status" value="1"/>
</dbReference>
<sequence>MFFDYLKGVCTANARLSTCERIFLFMSESGACRLAHWLALFVMLVILGSTVSFVIETEPDWQVKECSSCEPTAMIAFYYFEAICIFLFSIDYMVRAQIRSDDAKPGAGLAGGKALCRRRPGWRQGAVQIRLSTCWAVTYNDDIQVEINFVTKKRISPPKKLTNFGKVWEYGTSAMNLVDFFAIMPFYIEIILGGAGGGFGFLRAMRLARVFRVFKMGKYNSGMTLFGRTLIKSLPALQLLAFFGLIGLVVFASMIFFGEVGEWTVTEDYPEGAYYRDDIIGHGKEPSPFWSIPRCFWWVLVTATTVGYGDMVPTSTIGKVVGSMTMIGGLLVLALPITIFGSNFANEYQKIQEEEAKDKYEREAQDAQKAIVSEMLSKSPSGRIVAAPKPPSSMLAKLRGTFNKMMIEDSAETEEAPEGSEMHDLLRKDKELK</sequence>
<feature type="compositionally biased region" description="Basic and acidic residues" evidence="12">
    <location>
        <begin position="420"/>
        <end position="433"/>
    </location>
</feature>
<dbReference type="PANTHER" id="PTHR11537:SF254">
    <property type="entry name" value="POTASSIUM VOLTAGE-GATED CHANNEL PROTEIN SHAB"/>
    <property type="match status" value="1"/>
</dbReference>
<dbReference type="Proteomes" id="UP001190700">
    <property type="component" value="Unassembled WGS sequence"/>
</dbReference>
<keyword evidence="10 13" id="KW-0472">Membrane</keyword>
<dbReference type="Gene3D" id="1.20.120.350">
    <property type="entry name" value="Voltage-gated potassium channels. Chain C"/>
    <property type="match status" value="1"/>
</dbReference>
<evidence type="ECO:0000256" key="6">
    <source>
        <dbReference type="ARBA" id="ARBA00022882"/>
    </source>
</evidence>
<evidence type="ECO:0000256" key="4">
    <source>
        <dbReference type="ARBA" id="ARBA00022692"/>
    </source>
</evidence>
<name>A0AAE0FAF4_9CHLO</name>
<dbReference type="AlphaFoldDB" id="A0AAE0FAF4"/>
<organism evidence="15 16">
    <name type="scientific">Cymbomonas tetramitiformis</name>
    <dbReference type="NCBI Taxonomy" id="36881"/>
    <lineage>
        <taxon>Eukaryota</taxon>
        <taxon>Viridiplantae</taxon>
        <taxon>Chlorophyta</taxon>
        <taxon>Pyramimonadophyceae</taxon>
        <taxon>Pyramimonadales</taxon>
        <taxon>Pyramimonadaceae</taxon>
        <taxon>Cymbomonas</taxon>
    </lineage>
</organism>
<evidence type="ECO:0000313" key="15">
    <source>
        <dbReference type="EMBL" id="KAK3256048.1"/>
    </source>
</evidence>
<feature type="transmembrane region" description="Helical" evidence="13">
    <location>
        <begin position="34"/>
        <end position="55"/>
    </location>
</feature>
<dbReference type="PANTHER" id="PTHR11537">
    <property type="entry name" value="VOLTAGE-GATED POTASSIUM CHANNEL"/>
    <property type="match status" value="1"/>
</dbReference>
<evidence type="ECO:0000256" key="7">
    <source>
        <dbReference type="ARBA" id="ARBA00022958"/>
    </source>
</evidence>
<feature type="transmembrane region" description="Helical" evidence="13">
    <location>
        <begin position="320"/>
        <end position="340"/>
    </location>
</feature>
<protein>
    <recommendedName>
        <fullName evidence="14">Ion transport domain-containing protein</fullName>
    </recommendedName>
</protein>
<evidence type="ECO:0000259" key="14">
    <source>
        <dbReference type="Pfam" id="PF00520"/>
    </source>
</evidence>
<keyword evidence="11" id="KW-0407">Ion channel</keyword>
<gene>
    <name evidence="15" type="ORF">CYMTET_34797</name>
</gene>
<feature type="transmembrane region" description="Helical" evidence="13">
    <location>
        <begin position="236"/>
        <end position="257"/>
    </location>
</feature>
<keyword evidence="6" id="KW-0851">Voltage-gated channel</keyword>
<feature type="compositionally biased region" description="Acidic residues" evidence="12">
    <location>
        <begin position="409"/>
        <end position="418"/>
    </location>
</feature>
<feature type="domain" description="Ion transport" evidence="14">
    <location>
        <begin position="167"/>
        <end position="350"/>
    </location>
</feature>
<evidence type="ECO:0000256" key="8">
    <source>
        <dbReference type="ARBA" id="ARBA00022989"/>
    </source>
</evidence>
<keyword evidence="9" id="KW-0406">Ion transport</keyword>
<evidence type="ECO:0000256" key="9">
    <source>
        <dbReference type="ARBA" id="ARBA00023065"/>
    </source>
</evidence>
<dbReference type="PRINTS" id="PR00169">
    <property type="entry name" value="KCHANNEL"/>
</dbReference>
<keyword evidence="4 13" id="KW-0812">Transmembrane</keyword>
<comment type="caution">
    <text evidence="15">The sequence shown here is derived from an EMBL/GenBank/DDBJ whole genome shotgun (WGS) entry which is preliminary data.</text>
</comment>
<feature type="non-terminal residue" evidence="15">
    <location>
        <position position="433"/>
    </location>
</feature>
<dbReference type="GO" id="GO:0005249">
    <property type="term" value="F:voltage-gated potassium channel activity"/>
    <property type="evidence" value="ECO:0007669"/>
    <property type="project" value="InterPro"/>
</dbReference>
<proteinExistence type="predicted"/>
<dbReference type="GO" id="GO:0008076">
    <property type="term" value="C:voltage-gated potassium channel complex"/>
    <property type="evidence" value="ECO:0007669"/>
    <property type="project" value="InterPro"/>
</dbReference>
<dbReference type="InterPro" id="IPR027359">
    <property type="entry name" value="Volt_channel_dom_sf"/>
</dbReference>
<dbReference type="Gene3D" id="1.10.287.70">
    <property type="match status" value="1"/>
</dbReference>
<dbReference type="InterPro" id="IPR005821">
    <property type="entry name" value="Ion_trans_dom"/>
</dbReference>
<dbReference type="GO" id="GO:0001508">
    <property type="term" value="P:action potential"/>
    <property type="evidence" value="ECO:0007669"/>
    <property type="project" value="TreeGrafter"/>
</dbReference>
<evidence type="ECO:0000313" key="16">
    <source>
        <dbReference type="Proteomes" id="UP001190700"/>
    </source>
</evidence>
<keyword evidence="5" id="KW-0631">Potassium channel</keyword>
<keyword evidence="8 13" id="KW-1133">Transmembrane helix</keyword>
<reference evidence="15 16" key="1">
    <citation type="journal article" date="2015" name="Genome Biol. Evol.">
        <title>Comparative Genomics of a Bacterivorous Green Alga Reveals Evolutionary Causalities and Consequences of Phago-Mixotrophic Mode of Nutrition.</title>
        <authorList>
            <person name="Burns J.A."/>
            <person name="Paasch A."/>
            <person name="Narechania A."/>
            <person name="Kim E."/>
        </authorList>
    </citation>
    <scope>NUCLEOTIDE SEQUENCE [LARGE SCALE GENOMIC DNA]</scope>
    <source>
        <strain evidence="15 16">PLY_AMNH</strain>
    </source>
</reference>
<feature type="transmembrane region" description="Helical" evidence="13">
    <location>
        <begin position="180"/>
        <end position="202"/>
    </location>
</feature>
<keyword evidence="7" id="KW-0630">Potassium</keyword>
<keyword evidence="3" id="KW-0633">Potassium transport</keyword>
<evidence type="ECO:0000256" key="2">
    <source>
        <dbReference type="ARBA" id="ARBA00022448"/>
    </source>
</evidence>
<feature type="transmembrane region" description="Helical" evidence="13">
    <location>
        <begin position="76"/>
        <end position="94"/>
    </location>
</feature>
<evidence type="ECO:0000256" key="1">
    <source>
        <dbReference type="ARBA" id="ARBA00004141"/>
    </source>
</evidence>
<keyword evidence="2" id="KW-0813">Transport</keyword>
<accession>A0AAE0FAF4</accession>
<evidence type="ECO:0000256" key="11">
    <source>
        <dbReference type="ARBA" id="ARBA00023303"/>
    </source>
</evidence>
<keyword evidence="16" id="KW-1185">Reference proteome</keyword>
<evidence type="ECO:0000256" key="5">
    <source>
        <dbReference type="ARBA" id="ARBA00022826"/>
    </source>
</evidence>
<dbReference type="InterPro" id="IPR028325">
    <property type="entry name" value="VG_K_chnl"/>
</dbReference>
<comment type="subcellular location">
    <subcellularLocation>
        <location evidence="1">Membrane</location>
        <topology evidence="1">Multi-pass membrane protein</topology>
    </subcellularLocation>
</comment>
<evidence type="ECO:0000256" key="12">
    <source>
        <dbReference type="SAM" id="MobiDB-lite"/>
    </source>
</evidence>
<evidence type="ECO:0000256" key="3">
    <source>
        <dbReference type="ARBA" id="ARBA00022538"/>
    </source>
</evidence>
<dbReference type="EMBL" id="LGRX02022010">
    <property type="protein sequence ID" value="KAK3256048.1"/>
    <property type="molecule type" value="Genomic_DNA"/>
</dbReference>
<evidence type="ECO:0000256" key="10">
    <source>
        <dbReference type="ARBA" id="ARBA00023136"/>
    </source>
</evidence>
<evidence type="ECO:0000256" key="13">
    <source>
        <dbReference type="SAM" id="Phobius"/>
    </source>
</evidence>
<dbReference type="SUPFAM" id="SSF81324">
    <property type="entry name" value="Voltage-gated potassium channels"/>
    <property type="match status" value="1"/>
</dbReference>